<dbReference type="AlphaFoldDB" id="A0A5C5YPF7"/>
<dbReference type="OrthoDB" id="290267at2"/>
<dbReference type="Proteomes" id="UP000315010">
    <property type="component" value="Unassembled WGS sequence"/>
</dbReference>
<feature type="chain" id="PRO_5022783949" evidence="2">
    <location>
        <begin position="20"/>
        <end position="218"/>
    </location>
</feature>
<accession>A0A5C5YPF7</accession>
<feature type="signal peptide" evidence="2">
    <location>
        <begin position="1"/>
        <end position="19"/>
    </location>
</feature>
<gene>
    <name evidence="3" type="ORF">CA13_72250</name>
</gene>
<organism evidence="3 4">
    <name type="scientific">Novipirellula herctigrandis</name>
    <dbReference type="NCBI Taxonomy" id="2527986"/>
    <lineage>
        <taxon>Bacteria</taxon>
        <taxon>Pseudomonadati</taxon>
        <taxon>Planctomycetota</taxon>
        <taxon>Planctomycetia</taxon>
        <taxon>Pirellulales</taxon>
        <taxon>Pirellulaceae</taxon>
        <taxon>Novipirellula</taxon>
    </lineage>
</organism>
<evidence type="ECO:0000313" key="3">
    <source>
        <dbReference type="EMBL" id="TWT76727.1"/>
    </source>
</evidence>
<name>A0A5C5YPF7_9BACT</name>
<protein>
    <submittedName>
        <fullName evidence="3">Uncharacterized protein</fullName>
    </submittedName>
</protein>
<sequence precursor="true">MQNAVFTLLSLAIATVSFGADWLTLPSTYTHDPMTFQRVAQYQPIAAPTTLAVSDFQTSGYTHMRSTLAYGQSADNYHRVESWGPPVRPYGEWRFPYRPYSTPYPNWGAPYAGLNLGPNFYGGAGGSVGYPKHGKPSRNHPESGHDYPGSGHNYPGSGHDYPGSGQGPISGDHDWPSERRRGNNTPVDAGSLNPYPFGAGTAYPSAPYYDGYYPNYAD</sequence>
<feature type="region of interest" description="Disordered" evidence="1">
    <location>
        <begin position="131"/>
        <end position="206"/>
    </location>
</feature>
<evidence type="ECO:0000256" key="2">
    <source>
        <dbReference type="SAM" id="SignalP"/>
    </source>
</evidence>
<dbReference type="EMBL" id="SJPJ01000002">
    <property type="protein sequence ID" value="TWT76727.1"/>
    <property type="molecule type" value="Genomic_DNA"/>
</dbReference>
<reference evidence="3 4" key="1">
    <citation type="submission" date="2019-02" db="EMBL/GenBank/DDBJ databases">
        <title>Deep-cultivation of Planctomycetes and their phenomic and genomic characterization uncovers novel biology.</title>
        <authorList>
            <person name="Wiegand S."/>
            <person name="Jogler M."/>
            <person name="Boedeker C."/>
            <person name="Pinto D."/>
            <person name="Vollmers J."/>
            <person name="Rivas-Marin E."/>
            <person name="Kohn T."/>
            <person name="Peeters S.H."/>
            <person name="Heuer A."/>
            <person name="Rast P."/>
            <person name="Oberbeckmann S."/>
            <person name="Bunk B."/>
            <person name="Jeske O."/>
            <person name="Meyerdierks A."/>
            <person name="Storesund J.E."/>
            <person name="Kallscheuer N."/>
            <person name="Luecker S."/>
            <person name="Lage O.M."/>
            <person name="Pohl T."/>
            <person name="Merkel B.J."/>
            <person name="Hornburger P."/>
            <person name="Mueller R.-W."/>
            <person name="Bruemmer F."/>
            <person name="Labrenz M."/>
            <person name="Spormann A.M."/>
            <person name="Op Den Camp H."/>
            <person name="Overmann J."/>
            <person name="Amann R."/>
            <person name="Jetten M.S.M."/>
            <person name="Mascher T."/>
            <person name="Medema M.H."/>
            <person name="Devos D.P."/>
            <person name="Kaster A.-K."/>
            <person name="Ovreas L."/>
            <person name="Rohde M."/>
            <person name="Galperin M.Y."/>
            <person name="Jogler C."/>
        </authorList>
    </citation>
    <scope>NUCLEOTIDE SEQUENCE [LARGE SCALE GENOMIC DNA]</scope>
    <source>
        <strain evidence="3 4">CA13</strain>
    </source>
</reference>
<keyword evidence="4" id="KW-1185">Reference proteome</keyword>
<keyword evidence="2" id="KW-0732">Signal</keyword>
<dbReference type="RefSeq" id="WP_146404450.1">
    <property type="nucleotide sequence ID" value="NZ_SJPJ01000002.1"/>
</dbReference>
<proteinExistence type="predicted"/>
<evidence type="ECO:0000313" key="4">
    <source>
        <dbReference type="Proteomes" id="UP000315010"/>
    </source>
</evidence>
<comment type="caution">
    <text evidence="3">The sequence shown here is derived from an EMBL/GenBank/DDBJ whole genome shotgun (WGS) entry which is preliminary data.</text>
</comment>
<feature type="compositionally biased region" description="Basic and acidic residues" evidence="1">
    <location>
        <begin position="171"/>
        <end position="181"/>
    </location>
</feature>
<evidence type="ECO:0000256" key="1">
    <source>
        <dbReference type="SAM" id="MobiDB-lite"/>
    </source>
</evidence>